<protein>
    <submittedName>
        <fullName evidence="2">Uncharacterized protein</fullName>
    </submittedName>
</protein>
<organism evidence="2">
    <name type="scientific">Oryza barthii</name>
    <dbReference type="NCBI Taxonomy" id="65489"/>
    <lineage>
        <taxon>Eukaryota</taxon>
        <taxon>Viridiplantae</taxon>
        <taxon>Streptophyta</taxon>
        <taxon>Embryophyta</taxon>
        <taxon>Tracheophyta</taxon>
        <taxon>Spermatophyta</taxon>
        <taxon>Magnoliopsida</taxon>
        <taxon>Liliopsida</taxon>
        <taxon>Poales</taxon>
        <taxon>Poaceae</taxon>
        <taxon>BOP clade</taxon>
        <taxon>Oryzoideae</taxon>
        <taxon>Oryzeae</taxon>
        <taxon>Oryzinae</taxon>
        <taxon>Oryza</taxon>
    </lineage>
</organism>
<feature type="compositionally biased region" description="Basic and acidic residues" evidence="1">
    <location>
        <begin position="8"/>
        <end position="22"/>
    </location>
</feature>
<evidence type="ECO:0000256" key="1">
    <source>
        <dbReference type="SAM" id="MobiDB-lite"/>
    </source>
</evidence>
<accession>A0A0D3EP54</accession>
<dbReference type="HOGENOM" id="CLU_3176250_0_0_1"/>
<dbReference type="EnsemblPlants" id="OBART01G16600.1">
    <property type="protein sequence ID" value="OBART01G16600.1"/>
    <property type="gene ID" value="OBART01G16600"/>
</dbReference>
<evidence type="ECO:0000313" key="2">
    <source>
        <dbReference type="EnsemblPlants" id="OBART01G16600.3"/>
    </source>
</evidence>
<dbReference type="EnsemblPlants" id="OBART01G16600.4">
    <property type="protein sequence ID" value="OBART01G16600.4"/>
    <property type="gene ID" value="OBART01G16600"/>
</dbReference>
<name>A0A0D3EP54_9ORYZ</name>
<reference evidence="2" key="2">
    <citation type="submission" date="2015-03" db="UniProtKB">
        <authorList>
            <consortium name="EnsemblPlants"/>
        </authorList>
    </citation>
    <scope>IDENTIFICATION</scope>
</reference>
<dbReference type="Gramene" id="OBART01G16600.1">
    <property type="protein sequence ID" value="OBART01G16600.1"/>
    <property type="gene ID" value="OBART01G16600"/>
</dbReference>
<dbReference type="Gramene" id="OBART01G16600.2">
    <property type="protein sequence ID" value="OBART01G16600.2"/>
    <property type="gene ID" value="OBART01G16600"/>
</dbReference>
<dbReference type="Proteomes" id="UP000026960">
    <property type="component" value="Chromosome 1"/>
</dbReference>
<dbReference type="Gramene" id="OBART01G16600.4">
    <property type="protein sequence ID" value="OBART01G16600.4"/>
    <property type="gene ID" value="OBART01G16600"/>
</dbReference>
<sequence length="47" mass="5486">MAAVPSGLKEERPCDHRAPGPRCERCPAPWWPQDYKKNYRSGVEETW</sequence>
<dbReference type="Gramene" id="OBART01G16600.3">
    <property type="protein sequence ID" value="OBART01G16600.3"/>
    <property type="gene ID" value="OBART01G16600"/>
</dbReference>
<dbReference type="AlphaFoldDB" id="A0A0D3EP54"/>
<evidence type="ECO:0000313" key="3">
    <source>
        <dbReference type="Proteomes" id="UP000026960"/>
    </source>
</evidence>
<dbReference type="PaxDb" id="65489-OBART01G16600.4"/>
<keyword evidence="3" id="KW-1185">Reference proteome</keyword>
<dbReference type="EnsemblPlants" id="OBART01G16600.3">
    <property type="protein sequence ID" value="OBART01G16600.3"/>
    <property type="gene ID" value="OBART01G16600"/>
</dbReference>
<feature type="region of interest" description="Disordered" evidence="1">
    <location>
        <begin position="1"/>
        <end position="22"/>
    </location>
</feature>
<reference evidence="2" key="1">
    <citation type="journal article" date="2009" name="Rice">
        <title>De Novo Next Generation Sequencing of Plant Genomes.</title>
        <authorList>
            <person name="Rounsley S."/>
            <person name="Marri P.R."/>
            <person name="Yu Y."/>
            <person name="He R."/>
            <person name="Sisneros N."/>
            <person name="Goicoechea J.L."/>
            <person name="Lee S.J."/>
            <person name="Angelova A."/>
            <person name="Kudrna D."/>
            <person name="Luo M."/>
            <person name="Affourtit J."/>
            <person name="Desany B."/>
            <person name="Knight J."/>
            <person name="Niazi F."/>
            <person name="Egholm M."/>
            <person name="Wing R.A."/>
        </authorList>
    </citation>
    <scope>NUCLEOTIDE SEQUENCE [LARGE SCALE GENOMIC DNA]</scope>
    <source>
        <strain evidence="2">IRGC 105608</strain>
    </source>
</reference>
<proteinExistence type="predicted"/>
<dbReference type="EnsemblPlants" id="OBART01G16600.2">
    <property type="protein sequence ID" value="OBART01G16600.2"/>
    <property type="gene ID" value="OBART01G16600"/>
</dbReference>